<name>A0A1F6W1E3_9BACT</name>
<dbReference type="EMBL" id="MFUG01000016">
    <property type="protein sequence ID" value="OGI75721.1"/>
    <property type="molecule type" value="Genomic_DNA"/>
</dbReference>
<dbReference type="Proteomes" id="UP000179275">
    <property type="component" value="Unassembled WGS sequence"/>
</dbReference>
<gene>
    <name evidence="1" type="ORF">A3C67_02960</name>
</gene>
<dbReference type="STRING" id="1801756.A3C67_02960"/>
<protein>
    <submittedName>
        <fullName evidence="1">Uncharacterized protein</fullName>
    </submittedName>
</protein>
<evidence type="ECO:0000313" key="2">
    <source>
        <dbReference type="Proteomes" id="UP000179275"/>
    </source>
</evidence>
<proteinExistence type="predicted"/>
<organism evidence="1 2">
    <name type="scientific">Candidatus Nomurabacteria bacterium RIFCSPHIGHO2_02_FULL_42_19</name>
    <dbReference type="NCBI Taxonomy" id="1801756"/>
    <lineage>
        <taxon>Bacteria</taxon>
        <taxon>Candidatus Nomuraibacteriota</taxon>
    </lineage>
</organism>
<dbReference type="AlphaFoldDB" id="A0A1F6W1E3"/>
<comment type="caution">
    <text evidence="1">The sequence shown here is derived from an EMBL/GenBank/DDBJ whole genome shotgun (WGS) entry which is preliminary data.</text>
</comment>
<sequence length="568" mass="67061">MNKETKSCQNCRKDFVIETEDFNFYEKISVPSPTWCPECRMIRRFSFVNVWNLYKRNCNKCGKVTLSNHSPDKSEVVFCSRCWWSDSWDGTEYAQKYDTSRPFFEQLKDLVAKTPWQALELNYLTLKNSEYTNAVAHLKNCYMTFWADYCDNVFYSSYLAGLKDSIDCYRMKESELCYESVGCDRCYKTFFSEECDACTDTLFSRSCSGLVNCFGCVNLRNKSYCIFNEQYSRENYFAKLKEYNLDSRKNLDEMREKAFEFWNKYPRRFYIGNALNKNVSGDYIYESKNARDCYMVSGVEDGKYTQIVSLAKAKDCYDYTGWGNNSEKIYESAISGEGASNVKFSYQCWPNALDIEYCMYALNGCRDCFGSVNLKKKRYCILNKEYSKAEYEKLKAQIIKDMKTNPYKDKQGQIWPYGEFFPIDLTPFAYNETVAYQFFPKSEKQALTEGYKWHEEIKNEYDITKKAKDLPKTIKETDESILNEVIECNNCSNAYRFTMGELNLMRKLNLPLPVQCFNCRQKLRFVRTNPPVFFDRECMKCEKPIRTSYAPERPEIVYCEKCYQGEFL</sequence>
<accession>A0A1F6W1E3</accession>
<reference evidence="1 2" key="1">
    <citation type="journal article" date="2016" name="Nat. Commun.">
        <title>Thousands of microbial genomes shed light on interconnected biogeochemical processes in an aquifer system.</title>
        <authorList>
            <person name="Anantharaman K."/>
            <person name="Brown C.T."/>
            <person name="Hug L.A."/>
            <person name="Sharon I."/>
            <person name="Castelle C.J."/>
            <person name="Probst A.J."/>
            <person name="Thomas B.C."/>
            <person name="Singh A."/>
            <person name="Wilkins M.J."/>
            <person name="Karaoz U."/>
            <person name="Brodie E.L."/>
            <person name="Williams K.H."/>
            <person name="Hubbard S.S."/>
            <person name="Banfield J.F."/>
        </authorList>
    </citation>
    <scope>NUCLEOTIDE SEQUENCE [LARGE SCALE GENOMIC DNA]</scope>
</reference>
<evidence type="ECO:0000313" key="1">
    <source>
        <dbReference type="EMBL" id="OGI75721.1"/>
    </source>
</evidence>